<evidence type="ECO:0000313" key="2">
    <source>
        <dbReference type="Proteomes" id="UP000306319"/>
    </source>
</evidence>
<name>A0AC61RGE5_9BACT</name>
<comment type="caution">
    <text evidence="1">The sequence shown here is derived from an EMBL/GenBank/DDBJ whole genome shotgun (WGS) entry which is preliminary data.</text>
</comment>
<dbReference type="EMBL" id="SRYB01000037">
    <property type="protein sequence ID" value="TGY76644.1"/>
    <property type="molecule type" value="Genomic_DNA"/>
</dbReference>
<evidence type="ECO:0000313" key="1">
    <source>
        <dbReference type="EMBL" id="TGY76644.1"/>
    </source>
</evidence>
<protein>
    <submittedName>
        <fullName evidence="1">Uncharacterized protein</fullName>
    </submittedName>
</protein>
<organism evidence="1 2">
    <name type="scientific">Lepagella muris</name>
    <dbReference type="NCBI Taxonomy" id="3032870"/>
    <lineage>
        <taxon>Bacteria</taxon>
        <taxon>Pseudomonadati</taxon>
        <taxon>Bacteroidota</taxon>
        <taxon>Bacteroidia</taxon>
        <taxon>Bacteroidales</taxon>
        <taxon>Muribaculaceae</taxon>
        <taxon>Lepagella</taxon>
    </lineage>
</organism>
<gene>
    <name evidence="1" type="ORF">E5331_17540</name>
</gene>
<accession>A0AC61RGE5</accession>
<keyword evidence="2" id="KW-1185">Reference proteome</keyword>
<sequence length="207" mass="23706">MAKIICKVCGKEMSGNQCEECGWVLVRLPQNAPSSLRDLYDRQTSKMKELRDKDVQNQQRIASLQNEIQQKRNEISGKEDELRKVRTDDAASRRKAEQLESANETQRREHDRELRQVRSENERLQREIERAAKDAAAAQRQLSGAQLRIEENGGRFTLFDTSGQVRRSNGSLIGKSGIELYDGYVFSIGKAQFTVNVPDFDFDNLNL</sequence>
<proteinExistence type="predicted"/>
<dbReference type="Proteomes" id="UP000306319">
    <property type="component" value="Unassembled WGS sequence"/>
</dbReference>
<reference evidence="1" key="1">
    <citation type="submission" date="2019-04" db="EMBL/GenBank/DDBJ databases">
        <title>Microbes associate with the intestines of laboratory mice.</title>
        <authorList>
            <person name="Navarre W."/>
            <person name="Wong E."/>
            <person name="Huang K."/>
            <person name="Tropini C."/>
            <person name="Ng K."/>
            <person name="Yu B."/>
        </authorList>
    </citation>
    <scope>NUCLEOTIDE SEQUENCE</scope>
    <source>
        <strain evidence="1">NM04_E33</strain>
    </source>
</reference>